<comment type="caution">
    <text evidence="2">The sequence shown here is derived from an EMBL/GenBank/DDBJ whole genome shotgun (WGS) entry which is preliminary data.</text>
</comment>
<evidence type="ECO:0000313" key="3">
    <source>
        <dbReference type="Proteomes" id="UP001211173"/>
    </source>
</evidence>
<dbReference type="SUPFAM" id="SSF109604">
    <property type="entry name" value="HD-domain/PDEase-like"/>
    <property type="match status" value="1"/>
</dbReference>
<name>A0AAW6CG21_FLAPL</name>
<feature type="domain" description="HD-GYP" evidence="1">
    <location>
        <begin position="3"/>
        <end position="209"/>
    </location>
</feature>
<dbReference type="AlphaFoldDB" id="A0AAW6CG21"/>
<dbReference type="PANTHER" id="PTHR43155">
    <property type="entry name" value="CYCLIC DI-GMP PHOSPHODIESTERASE PA4108-RELATED"/>
    <property type="match status" value="1"/>
</dbReference>
<gene>
    <name evidence="2" type="ORF">PNE06_03335</name>
</gene>
<reference evidence="2" key="1">
    <citation type="submission" date="2023-01" db="EMBL/GenBank/DDBJ databases">
        <title>Human gut microbiome strain richness.</title>
        <authorList>
            <person name="Chen-Liaw A."/>
        </authorList>
    </citation>
    <scope>NUCLEOTIDE SEQUENCE</scope>
    <source>
        <strain evidence="2">1001287st1_F4_1001285I_161205</strain>
    </source>
</reference>
<dbReference type="CDD" id="cd00077">
    <property type="entry name" value="HDc"/>
    <property type="match status" value="1"/>
</dbReference>
<sequence length="214" mass="23860">MMIYQSQYVPFLRLLAGVPIVDADHTPHFQSLAHYLLKCFGEQGLLNDMSKDEINLAATLSVYHDIGKSMLRPTLLYKTGPLSKAEQEQVKSHTEWGEFLIDLTIPELRGTTTHRFACEICRYHHERWDGSGYPDGLRGDEIPRYVQVIALADCYDALVAPRSYKPPVPHRKAAGMILSGECGAFCPALLKAFAGCADWVQIVVYGKESDPSGC</sequence>
<protein>
    <submittedName>
        <fullName evidence="2">HD domain-containing protein</fullName>
    </submittedName>
</protein>
<dbReference type="InterPro" id="IPR037522">
    <property type="entry name" value="HD_GYP_dom"/>
</dbReference>
<dbReference type="RefSeq" id="WP_195383897.1">
    <property type="nucleotide sequence ID" value="NZ_JADMVZ010000006.1"/>
</dbReference>
<dbReference type="InterPro" id="IPR003607">
    <property type="entry name" value="HD/PDEase_dom"/>
</dbReference>
<dbReference type="Pfam" id="PF13487">
    <property type="entry name" value="HD_5"/>
    <property type="match status" value="1"/>
</dbReference>
<evidence type="ECO:0000259" key="1">
    <source>
        <dbReference type="PROSITE" id="PS51832"/>
    </source>
</evidence>
<dbReference type="PANTHER" id="PTHR43155:SF2">
    <property type="entry name" value="CYCLIC DI-GMP PHOSPHODIESTERASE PA4108"/>
    <property type="match status" value="1"/>
</dbReference>
<dbReference type="Proteomes" id="UP001211173">
    <property type="component" value="Unassembled WGS sequence"/>
</dbReference>
<organism evidence="2 3">
    <name type="scientific">Flavonifractor plautii</name>
    <name type="common">Fusobacterium plautii</name>
    <dbReference type="NCBI Taxonomy" id="292800"/>
    <lineage>
        <taxon>Bacteria</taxon>
        <taxon>Bacillati</taxon>
        <taxon>Bacillota</taxon>
        <taxon>Clostridia</taxon>
        <taxon>Eubacteriales</taxon>
        <taxon>Oscillospiraceae</taxon>
        <taxon>Flavonifractor</taxon>
    </lineage>
</organism>
<proteinExistence type="predicted"/>
<accession>A0AAW6CG21</accession>
<dbReference type="PROSITE" id="PS51832">
    <property type="entry name" value="HD_GYP"/>
    <property type="match status" value="1"/>
</dbReference>
<dbReference type="Gene3D" id="1.10.3210.10">
    <property type="entry name" value="Hypothetical protein af1432"/>
    <property type="match status" value="1"/>
</dbReference>
<dbReference type="EMBL" id="JAQLWV010000004">
    <property type="protein sequence ID" value="MDB7932102.1"/>
    <property type="molecule type" value="Genomic_DNA"/>
</dbReference>
<evidence type="ECO:0000313" key="2">
    <source>
        <dbReference type="EMBL" id="MDB7932102.1"/>
    </source>
</evidence>